<keyword evidence="4" id="KW-0472">Membrane</keyword>
<proteinExistence type="predicted"/>
<evidence type="ECO:0000256" key="3">
    <source>
        <dbReference type="ARBA" id="ARBA00022833"/>
    </source>
</evidence>
<keyword evidence="7" id="KW-1185">Reference proteome</keyword>
<evidence type="ECO:0000256" key="4">
    <source>
        <dbReference type="SAM" id="Phobius"/>
    </source>
</evidence>
<evidence type="ECO:0000313" key="7">
    <source>
        <dbReference type="Proteomes" id="UP000811609"/>
    </source>
</evidence>
<accession>A0A8T1NW36</accession>
<dbReference type="InterPro" id="IPR011016">
    <property type="entry name" value="Znf_RING-CH"/>
</dbReference>
<dbReference type="GO" id="GO:0008270">
    <property type="term" value="F:zinc ion binding"/>
    <property type="evidence" value="ECO:0007669"/>
    <property type="project" value="UniProtKB-KW"/>
</dbReference>
<feature type="domain" description="RING-CH-type" evidence="5">
    <location>
        <begin position="106"/>
        <end position="156"/>
    </location>
</feature>
<dbReference type="SMART" id="SM00744">
    <property type="entry name" value="RINGv"/>
    <property type="match status" value="1"/>
</dbReference>
<keyword evidence="1" id="KW-0479">Metal-binding</keyword>
<comment type="caution">
    <text evidence="6">The sequence shown here is derived from an EMBL/GenBank/DDBJ whole genome shotgun (WGS) entry which is preliminary data.</text>
</comment>
<dbReference type="Proteomes" id="UP000811609">
    <property type="component" value="Chromosome 11"/>
</dbReference>
<dbReference type="AlphaFoldDB" id="A0A8T1NW36"/>
<keyword evidence="3" id="KW-0862">Zinc</keyword>
<keyword evidence="2" id="KW-0863">Zinc-finger</keyword>
<name>A0A8T1NW36_CARIL</name>
<evidence type="ECO:0000259" key="5">
    <source>
        <dbReference type="PROSITE" id="PS51292"/>
    </source>
</evidence>
<organism evidence="6 7">
    <name type="scientific">Carya illinoinensis</name>
    <name type="common">Pecan</name>
    <dbReference type="NCBI Taxonomy" id="32201"/>
    <lineage>
        <taxon>Eukaryota</taxon>
        <taxon>Viridiplantae</taxon>
        <taxon>Streptophyta</taxon>
        <taxon>Embryophyta</taxon>
        <taxon>Tracheophyta</taxon>
        <taxon>Spermatophyta</taxon>
        <taxon>Magnoliopsida</taxon>
        <taxon>eudicotyledons</taxon>
        <taxon>Gunneridae</taxon>
        <taxon>Pentapetalae</taxon>
        <taxon>rosids</taxon>
        <taxon>fabids</taxon>
        <taxon>Fagales</taxon>
        <taxon>Juglandaceae</taxon>
        <taxon>Carya</taxon>
    </lineage>
</organism>
<keyword evidence="4" id="KW-1133">Transmembrane helix</keyword>
<reference evidence="6" key="1">
    <citation type="submission" date="2020-12" db="EMBL/GenBank/DDBJ databases">
        <title>WGS assembly of Carya illinoinensis cv. Pawnee.</title>
        <authorList>
            <person name="Platts A."/>
            <person name="Shu S."/>
            <person name="Wright S."/>
            <person name="Barry K."/>
            <person name="Edger P."/>
            <person name="Pires J.C."/>
            <person name="Schmutz J."/>
        </authorList>
    </citation>
    <scope>NUCLEOTIDE SEQUENCE</scope>
    <source>
        <tissue evidence="6">Leaf</tissue>
    </source>
</reference>
<gene>
    <name evidence="6" type="ORF">CIPAW_11G108300</name>
</gene>
<dbReference type="PANTHER" id="PTHR46214:SF16">
    <property type="entry name" value="OS10G0481450 PROTEIN"/>
    <property type="match status" value="1"/>
</dbReference>
<evidence type="ECO:0000256" key="1">
    <source>
        <dbReference type="ARBA" id="ARBA00022723"/>
    </source>
</evidence>
<dbReference type="PROSITE" id="PS51292">
    <property type="entry name" value="ZF_RING_CH"/>
    <property type="match status" value="1"/>
</dbReference>
<feature type="transmembrane region" description="Helical" evidence="4">
    <location>
        <begin position="217"/>
        <end position="237"/>
    </location>
</feature>
<evidence type="ECO:0000256" key="2">
    <source>
        <dbReference type="ARBA" id="ARBA00022771"/>
    </source>
</evidence>
<protein>
    <recommendedName>
        <fullName evidence="5">RING-CH-type domain-containing protein</fullName>
    </recommendedName>
</protein>
<keyword evidence="4" id="KW-0812">Transmembrane</keyword>
<dbReference type="PANTHER" id="PTHR46214">
    <property type="entry name" value="ZINC FINGER, RING-CH-TYPE"/>
    <property type="match status" value="1"/>
</dbReference>
<evidence type="ECO:0000313" key="6">
    <source>
        <dbReference type="EMBL" id="KAG6636396.1"/>
    </source>
</evidence>
<dbReference type="Pfam" id="PF12906">
    <property type="entry name" value="RINGv"/>
    <property type="match status" value="1"/>
</dbReference>
<dbReference type="EMBL" id="CM031819">
    <property type="protein sequence ID" value="KAG6636396.1"/>
    <property type="molecule type" value="Genomic_DNA"/>
</dbReference>
<sequence>MAARIERLYREFLWSGIGDEFKFHLISWDKVCRPISSGGLGLKNLRTFNQALLGKWLWRYNMEPEALWKLVVESKHGSLWGGWCTREGIRPCGVGIWKHIRRGWGVCQQEKEEILIDLGCHCRGGLAKAHRSCIDTWFCTRGSNKCEICQEVAANVPPPDSQPSTNYWVWRNDTNFRHQDRERNCFSPLWVAFSILVCGLLLDVLISITLGISALPINVIIGVIIVLGLGTGLRVALDFFHEWSLRRVVQRVETNVSLGYHPAI</sequence>
<feature type="transmembrane region" description="Helical" evidence="4">
    <location>
        <begin position="189"/>
        <end position="211"/>
    </location>
</feature>